<gene>
    <name evidence="1" type="ORF">HYS17_11795</name>
</gene>
<dbReference type="EMBL" id="CP066681">
    <property type="protein sequence ID" value="QQG36153.1"/>
    <property type="molecule type" value="Genomic_DNA"/>
</dbReference>
<evidence type="ECO:0000313" key="2">
    <source>
        <dbReference type="Proteomes" id="UP000595362"/>
    </source>
</evidence>
<organism evidence="1 2">
    <name type="scientific">Micavibrio aeruginosavorus</name>
    <dbReference type="NCBI Taxonomy" id="349221"/>
    <lineage>
        <taxon>Bacteria</taxon>
        <taxon>Pseudomonadati</taxon>
        <taxon>Bdellovibrionota</taxon>
        <taxon>Bdellovibrionia</taxon>
        <taxon>Bdellovibrionales</taxon>
        <taxon>Pseudobdellovibrionaceae</taxon>
        <taxon>Micavibrio</taxon>
    </lineage>
</organism>
<protein>
    <submittedName>
        <fullName evidence="1">Uncharacterized protein</fullName>
    </submittedName>
</protein>
<evidence type="ECO:0000313" key="1">
    <source>
        <dbReference type="EMBL" id="QQG36153.1"/>
    </source>
</evidence>
<reference evidence="1 2" key="1">
    <citation type="submission" date="2020-07" db="EMBL/GenBank/DDBJ databases">
        <title>Huge and variable diversity of episymbiotic CPR bacteria and DPANN archaea in groundwater ecosystems.</title>
        <authorList>
            <person name="He C.Y."/>
            <person name="Keren R."/>
            <person name="Whittaker M."/>
            <person name="Farag I.F."/>
            <person name="Doudna J."/>
            <person name="Cate J.H.D."/>
            <person name="Banfield J.F."/>
        </authorList>
    </citation>
    <scope>NUCLEOTIDE SEQUENCE [LARGE SCALE GENOMIC DNA]</scope>
    <source>
        <strain evidence="1">NC_groundwater_70_Ag_B-0.1um_54_66</strain>
    </source>
</reference>
<name>A0A7T5UHZ5_9BACT</name>
<proteinExistence type="predicted"/>
<sequence length="173" mass="18703">MVDPEGNLAEMHKTIDDLFEACRGGASSPDLTSRVVGYLKQLQAERTPDGCVIMKTPVSADQDTVSAWAEIANRGLSYLGLNVGAQQVRRASSDVMQDIFQQATRSDLASMVAPQLSTHDHVQFTIRPADMEAFARALPGDHRRPMAESLLKALRPAAPSPAAAPAVVRHHSF</sequence>
<accession>A0A7T5UHZ5</accession>
<dbReference type="Proteomes" id="UP000595362">
    <property type="component" value="Chromosome"/>
</dbReference>
<dbReference type="AlphaFoldDB" id="A0A7T5UHZ5"/>